<keyword evidence="4" id="KW-1185">Reference proteome</keyword>
<comment type="caution">
    <text evidence="2">The sequence shown here is derived from an EMBL/GenBank/DDBJ whole genome shotgun (WGS) entry which is preliminary data.</text>
</comment>
<reference evidence="2" key="1">
    <citation type="submission" date="2022-10" db="EMBL/GenBank/DDBJ databases">
        <authorList>
            <person name="Chen Y."/>
            <person name="Dougan E. K."/>
            <person name="Chan C."/>
            <person name="Rhodes N."/>
            <person name="Thang M."/>
        </authorList>
    </citation>
    <scope>NUCLEOTIDE SEQUENCE</scope>
</reference>
<dbReference type="AlphaFoldDB" id="A0A9P1DL85"/>
<dbReference type="EMBL" id="CAMXCT030005434">
    <property type="protein sequence ID" value="CAL4799647.1"/>
    <property type="molecule type" value="Genomic_DNA"/>
</dbReference>
<dbReference type="OrthoDB" id="428346at2759"/>
<organism evidence="2">
    <name type="scientific">Cladocopium goreaui</name>
    <dbReference type="NCBI Taxonomy" id="2562237"/>
    <lineage>
        <taxon>Eukaryota</taxon>
        <taxon>Sar</taxon>
        <taxon>Alveolata</taxon>
        <taxon>Dinophyceae</taxon>
        <taxon>Suessiales</taxon>
        <taxon>Symbiodiniaceae</taxon>
        <taxon>Cladocopium</taxon>
    </lineage>
</organism>
<feature type="chain" id="PRO_5043271463" evidence="1">
    <location>
        <begin position="18"/>
        <end position="632"/>
    </location>
</feature>
<dbReference type="EMBL" id="CAMXCT020005434">
    <property type="protein sequence ID" value="CAL1165710.1"/>
    <property type="molecule type" value="Genomic_DNA"/>
</dbReference>
<evidence type="ECO:0000256" key="1">
    <source>
        <dbReference type="SAM" id="SignalP"/>
    </source>
</evidence>
<evidence type="ECO:0000313" key="4">
    <source>
        <dbReference type="Proteomes" id="UP001152797"/>
    </source>
</evidence>
<accession>A0A9P1DL85</accession>
<dbReference type="Proteomes" id="UP001152797">
    <property type="component" value="Unassembled WGS sequence"/>
</dbReference>
<feature type="signal peptide" evidence="1">
    <location>
        <begin position="1"/>
        <end position="17"/>
    </location>
</feature>
<sequence length="632" mass="70883">MRFPVLVLGAGAVFSEALPVLPVELQCSFSSLSVEKPLAGNEAFTCPPYFQAKTCCRENELQQIWDKVEDMMQFILRVLDDHGEELRRAEEAEAANNFADGPCSAYHQQLFLSRLQGFRNARDATVKGLDILQGATMHMLCAACFQSSSNLKLEQVENFTSSALLSLQDRMGAIFTDQVIQDKSPDPVCSLRYVESLSEGVSFPAKGRFHPAFRWSGGMLDTFSNWMDRVLALLMEVPGSLMFQRSLLQLVFFYAERPTSDAFQLLLGPAPGGGELLEASEETEMQKLCPEAPRFIIFVRQAFPTEKLMKCHKDLKAVQTNKIFVLTNGSHAATMAQEADASTTILWRRFEVRNVDSFASALCGETTLRPLGWAAEIEELQCDESKRISRLLTAPEEEDLSSQSWKGMRPIRPISVVAWPPEGVSAYLQAHQEFVRRLERGQAEQKALVYVCTGMSYCGGHGDRLNGMLGGFVLALLSKRAFFIDSQRPVPLSLVLQPRKEGPDWRMYGSHAVLPAGFNFNDNLAAFEADPRLVLDSQEDVLRLVSNQRLTVAALKSYGQRAAALGLWQPRLHQHLFQMLFEPSPALASRLRQRDLPRGQRIGLHFRAGDQMPNHWKVWPRLGNLLEESMAY</sequence>
<gene>
    <name evidence="2" type="ORF">C1SCF055_LOCUS37406</name>
</gene>
<reference evidence="3" key="2">
    <citation type="submission" date="2024-04" db="EMBL/GenBank/DDBJ databases">
        <authorList>
            <person name="Chen Y."/>
            <person name="Shah S."/>
            <person name="Dougan E. K."/>
            <person name="Thang M."/>
            <person name="Chan C."/>
        </authorList>
    </citation>
    <scope>NUCLEOTIDE SEQUENCE [LARGE SCALE GENOMIC DNA]</scope>
</reference>
<proteinExistence type="predicted"/>
<protein>
    <submittedName>
        <fullName evidence="2">Uncharacterized protein</fullName>
    </submittedName>
</protein>
<evidence type="ECO:0000313" key="3">
    <source>
        <dbReference type="EMBL" id="CAL1165710.1"/>
    </source>
</evidence>
<name>A0A9P1DL85_9DINO</name>
<dbReference type="EMBL" id="CAMXCT010005434">
    <property type="protein sequence ID" value="CAI4012335.1"/>
    <property type="molecule type" value="Genomic_DNA"/>
</dbReference>
<keyword evidence="1" id="KW-0732">Signal</keyword>
<evidence type="ECO:0000313" key="2">
    <source>
        <dbReference type="EMBL" id="CAI4012335.1"/>
    </source>
</evidence>